<protein>
    <submittedName>
        <fullName evidence="2">Uncharacterized protein</fullName>
    </submittedName>
</protein>
<organism evidence="2 3">
    <name type="scientific">Saccharomonospora cyanea NA-134</name>
    <dbReference type="NCBI Taxonomy" id="882082"/>
    <lineage>
        <taxon>Bacteria</taxon>
        <taxon>Bacillati</taxon>
        <taxon>Actinomycetota</taxon>
        <taxon>Actinomycetes</taxon>
        <taxon>Pseudonocardiales</taxon>
        <taxon>Pseudonocardiaceae</taxon>
        <taxon>Saccharomonospora</taxon>
    </lineage>
</organism>
<reference evidence="2 3" key="1">
    <citation type="submission" date="2011-11" db="EMBL/GenBank/DDBJ databases">
        <title>The Noncontiguous Finished sequence of Saccharomonospora cyanea NA-134.</title>
        <authorList>
            <consortium name="US DOE Joint Genome Institute"/>
            <person name="Lucas S."/>
            <person name="Han J."/>
            <person name="Lapidus A."/>
            <person name="Cheng J.-F."/>
            <person name="Goodwin L."/>
            <person name="Pitluck S."/>
            <person name="Peters L."/>
            <person name="Ovchinnikova G."/>
            <person name="Lu M."/>
            <person name="Detter J.C."/>
            <person name="Han C."/>
            <person name="Tapia R."/>
            <person name="Land M."/>
            <person name="Hauser L."/>
            <person name="Kyrpides N."/>
            <person name="Ivanova N."/>
            <person name="Pagani I."/>
            <person name="Brambilla E.-M."/>
            <person name="Klenk H.-P."/>
            <person name="Woyke T."/>
        </authorList>
    </citation>
    <scope>NUCLEOTIDE SEQUENCE [LARGE SCALE GENOMIC DNA]</scope>
    <source>
        <strain evidence="2 3">NA-134</strain>
    </source>
</reference>
<dbReference type="InterPro" id="IPR046151">
    <property type="entry name" value="DUF6153"/>
</dbReference>
<dbReference type="HOGENOM" id="CLU_155042_0_0_11"/>
<evidence type="ECO:0000313" key="3">
    <source>
        <dbReference type="Proteomes" id="UP000002791"/>
    </source>
</evidence>
<dbReference type="EMBL" id="CM001440">
    <property type="protein sequence ID" value="EHR59605.1"/>
    <property type="molecule type" value="Genomic_DNA"/>
</dbReference>
<dbReference type="AlphaFoldDB" id="H5XHZ9"/>
<proteinExistence type="predicted"/>
<keyword evidence="1" id="KW-0472">Membrane</keyword>
<feature type="transmembrane region" description="Helical" evidence="1">
    <location>
        <begin position="67"/>
        <end position="89"/>
    </location>
</feature>
<keyword evidence="3" id="KW-1185">Reference proteome</keyword>
<dbReference type="eggNOG" id="ENOG5030U7C">
    <property type="taxonomic scope" value="Bacteria"/>
</dbReference>
<name>H5XHZ9_9PSEU</name>
<dbReference type="Pfam" id="PF19650">
    <property type="entry name" value="DUF6153"/>
    <property type="match status" value="1"/>
</dbReference>
<gene>
    <name evidence="2" type="ORF">SaccyDRAFT_0681</name>
</gene>
<evidence type="ECO:0000256" key="1">
    <source>
        <dbReference type="SAM" id="Phobius"/>
    </source>
</evidence>
<accession>H5XHZ9</accession>
<keyword evidence="1" id="KW-0812">Transmembrane</keyword>
<dbReference type="RefSeq" id="WP_005453594.1">
    <property type="nucleotide sequence ID" value="NZ_CM001440.1"/>
</dbReference>
<sequence length="131" mass="14123">MTDGRRSVIPRWLLLCLVLLGLVTMHHVVDQHSEHTGSATALQQVAVEHHGPVPDDSPAPSHDHSSVLGHLCFAVLVGSIVLLLAVRFVRRFPGTVARLRPRAAHTGGGRAPPVPLPLTSGFVYDLCVLRL</sequence>
<dbReference type="STRING" id="882082.SaccyDRAFT_0681"/>
<dbReference type="OrthoDB" id="3555774at2"/>
<dbReference type="Proteomes" id="UP000002791">
    <property type="component" value="Chromosome"/>
</dbReference>
<evidence type="ECO:0000313" key="2">
    <source>
        <dbReference type="EMBL" id="EHR59605.1"/>
    </source>
</evidence>
<feature type="transmembrane region" description="Helical" evidence="1">
    <location>
        <begin position="12"/>
        <end position="29"/>
    </location>
</feature>
<keyword evidence="1" id="KW-1133">Transmembrane helix</keyword>